<feature type="domain" description="ATP-grasp" evidence="2">
    <location>
        <begin position="580"/>
        <end position="783"/>
    </location>
</feature>
<comment type="caution">
    <text evidence="3">The sequence shown here is derived from an EMBL/GenBank/DDBJ whole genome shotgun (WGS) entry which is preliminary data.</text>
</comment>
<keyword evidence="1" id="KW-0547">Nucleotide-binding</keyword>
<accession>A0ABD0LJL7</accession>
<dbReference type="AlphaFoldDB" id="A0ABD0LJL7"/>
<dbReference type="Gene3D" id="3.30.470.20">
    <property type="entry name" value="ATP-grasp fold, B domain"/>
    <property type="match status" value="1"/>
</dbReference>
<evidence type="ECO:0000256" key="1">
    <source>
        <dbReference type="PROSITE-ProRule" id="PRU00409"/>
    </source>
</evidence>
<proteinExistence type="predicted"/>
<dbReference type="InterPro" id="IPR031046">
    <property type="entry name" value="CARNS1"/>
</dbReference>
<sequence length="903" mass="98490">MASSRRDAECDDDADCVDGPLHSALTDLGLPPFIDRTDTPSRHVTPGVTIVIMAELGEALTPFFEGNRQCPGAVLLVLSPSWLSRHHSPTDVAMETLYVLKAITADAAGQTYFDVFTPPRRVTYVINHMTRSSNDAFRNKAQQLTAFGLDTPIGNSLPLSLRLDDSLLTRTLCAAVGVEHPKTLGFVLAGESGAEFPTVTVVRLASKNVDDTKVEQFVRTFVESEGMNKCEEVSVALCSPGSKSFGGKTFHKVDDVSAIVASVLNLLVDLEPGSAVLVEAVVMTFDPTVPANVGLPLECRLTAIVSRTPQDGAWLSQITCVMSAFNNENNIPTSLELLLRKWGVRDVAQVHDAIKRGSEALVLELLARERKLSAEERGGVGALTDLIGVDYVITKINDVITPVVTQVRGVGSLQNSAVYELINPVFRGQASRTWFQTMVARSQRFLMKGKTVLVVGAGSFSKRNLWKDARAYGVKIVVVGACPKHFAQELVHTYLHYDMSDHARDTEHAAAIVKLVQSKVGHVDGCLAFLHDCVPLASLVAKGLKLRHTPSYAAALAANKKGLTLKTLNEDNSVFACFPALRPVHFSSPVARVRGPDDLDKAVRKVPFPAVMKIEFGSGGVGVKHVRNVEEARDFAQYVQNNLRSDEDYPRVGLSHADGHCLAMMPRLMGTEHNVDVVMFDGHLMAAFVTDHGPTHVPLCQQTAAAMPTMLSPEAERELIAGVAACCRGVGLKTGVFNVEMMMTPRGPRLIEINARIGGYYTREWIRRFYDVDMLLMALMAACGVRPVATNSPLGGYSNDKVRKDHGQLIGIMVYPTRHEEALATTATPEYMQRLHDKGVIFFTQNEPQVEKGDQDFEEPYANLAVHAPTLEQARAKLLGTCQALGLESEESMAYILQDFIHA</sequence>
<dbReference type="InterPro" id="IPR011761">
    <property type="entry name" value="ATP-grasp"/>
</dbReference>
<dbReference type="SUPFAM" id="SSF56059">
    <property type="entry name" value="Glutathione synthetase ATP-binding domain-like"/>
    <property type="match status" value="1"/>
</dbReference>
<gene>
    <name evidence="3" type="ORF">BaRGS_00009050</name>
</gene>
<name>A0ABD0LJL7_9CAEN</name>
<organism evidence="3 4">
    <name type="scientific">Batillaria attramentaria</name>
    <dbReference type="NCBI Taxonomy" id="370345"/>
    <lineage>
        <taxon>Eukaryota</taxon>
        <taxon>Metazoa</taxon>
        <taxon>Spiralia</taxon>
        <taxon>Lophotrochozoa</taxon>
        <taxon>Mollusca</taxon>
        <taxon>Gastropoda</taxon>
        <taxon>Caenogastropoda</taxon>
        <taxon>Sorbeoconcha</taxon>
        <taxon>Cerithioidea</taxon>
        <taxon>Batillariidae</taxon>
        <taxon>Batillaria</taxon>
    </lineage>
</organism>
<evidence type="ECO:0000313" key="3">
    <source>
        <dbReference type="EMBL" id="KAK7499709.1"/>
    </source>
</evidence>
<dbReference type="PANTHER" id="PTHR48066:SF1">
    <property type="entry name" value="CARNOSINE SYNTHASE 1"/>
    <property type="match status" value="1"/>
</dbReference>
<dbReference type="GO" id="GO:0005524">
    <property type="term" value="F:ATP binding"/>
    <property type="evidence" value="ECO:0007669"/>
    <property type="project" value="UniProtKB-UniRule"/>
</dbReference>
<dbReference type="EMBL" id="JACVVK020000042">
    <property type="protein sequence ID" value="KAK7499709.1"/>
    <property type="molecule type" value="Genomic_DNA"/>
</dbReference>
<keyword evidence="4" id="KW-1185">Reference proteome</keyword>
<evidence type="ECO:0000259" key="2">
    <source>
        <dbReference type="PROSITE" id="PS50975"/>
    </source>
</evidence>
<keyword evidence="1" id="KW-0067">ATP-binding</keyword>
<dbReference type="Pfam" id="PF13535">
    <property type="entry name" value="ATP-grasp_4"/>
    <property type="match status" value="1"/>
</dbReference>
<dbReference type="Gene3D" id="3.40.50.20">
    <property type="match status" value="1"/>
</dbReference>
<evidence type="ECO:0000313" key="4">
    <source>
        <dbReference type="Proteomes" id="UP001519460"/>
    </source>
</evidence>
<dbReference type="PROSITE" id="PS50975">
    <property type="entry name" value="ATP_GRASP"/>
    <property type="match status" value="1"/>
</dbReference>
<reference evidence="3 4" key="1">
    <citation type="journal article" date="2023" name="Sci. Data">
        <title>Genome assembly of the Korean intertidal mud-creeper Batillaria attramentaria.</title>
        <authorList>
            <person name="Patra A.K."/>
            <person name="Ho P.T."/>
            <person name="Jun S."/>
            <person name="Lee S.J."/>
            <person name="Kim Y."/>
            <person name="Won Y.J."/>
        </authorList>
    </citation>
    <scope>NUCLEOTIDE SEQUENCE [LARGE SCALE GENOMIC DNA]</scope>
    <source>
        <strain evidence="3">Wonlab-2016</strain>
    </source>
</reference>
<protein>
    <recommendedName>
        <fullName evidence="2">ATP-grasp domain-containing protein</fullName>
    </recommendedName>
</protein>
<dbReference type="Proteomes" id="UP001519460">
    <property type="component" value="Unassembled WGS sequence"/>
</dbReference>
<dbReference type="PANTHER" id="PTHR48066">
    <property type="entry name" value="CARNOSINE SYNTHASE 1"/>
    <property type="match status" value="1"/>
</dbReference>